<keyword evidence="1" id="KW-0805">Transcription regulation</keyword>
<evidence type="ECO:0000256" key="2">
    <source>
        <dbReference type="ARBA" id="ARBA00023125"/>
    </source>
</evidence>
<gene>
    <name evidence="5" type="ORF">A6V36_25820</name>
    <name evidence="6" type="ORF">A6V37_21650</name>
</gene>
<evidence type="ECO:0000313" key="8">
    <source>
        <dbReference type="Proteomes" id="UP000078116"/>
    </source>
</evidence>
<dbReference type="Proteomes" id="UP000078116">
    <property type="component" value="Unassembled WGS sequence"/>
</dbReference>
<keyword evidence="2" id="KW-0238">DNA-binding</keyword>
<dbReference type="InterPro" id="IPR018060">
    <property type="entry name" value="HTH_AraC"/>
</dbReference>
<dbReference type="Pfam" id="PF12852">
    <property type="entry name" value="Cupin_6"/>
    <property type="match status" value="1"/>
</dbReference>
<keyword evidence="7" id="KW-1185">Reference proteome</keyword>
<dbReference type="SMART" id="SM00342">
    <property type="entry name" value="HTH_ARAC"/>
    <property type="match status" value="1"/>
</dbReference>
<accession>A0A1A9NAR9</accession>
<dbReference type="Pfam" id="PF12833">
    <property type="entry name" value="HTH_18"/>
    <property type="match status" value="1"/>
</dbReference>
<dbReference type="STRING" id="1462993.A6V36_25820"/>
<dbReference type="PROSITE" id="PS00041">
    <property type="entry name" value="HTH_ARAC_FAMILY_1"/>
    <property type="match status" value="1"/>
</dbReference>
<evidence type="ECO:0000313" key="6">
    <source>
        <dbReference type="EMBL" id="OAJ63252.1"/>
    </source>
</evidence>
<comment type="caution">
    <text evidence="6">The sequence shown here is derived from an EMBL/GenBank/DDBJ whole genome shotgun (WGS) entry which is preliminary data.</text>
</comment>
<dbReference type="InterPro" id="IPR050204">
    <property type="entry name" value="AraC_XylS_family_regulators"/>
</dbReference>
<dbReference type="AlphaFoldDB" id="A0A1A9NAR9"/>
<evidence type="ECO:0000256" key="1">
    <source>
        <dbReference type="ARBA" id="ARBA00023015"/>
    </source>
</evidence>
<evidence type="ECO:0000259" key="4">
    <source>
        <dbReference type="PROSITE" id="PS01124"/>
    </source>
</evidence>
<dbReference type="GO" id="GO:0043565">
    <property type="term" value="F:sequence-specific DNA binding"/>
    <property type="evidence" value="ECO:0007669"/>
    <property type="project" value="InterPro"/>
</dbReference>
<sequence length="307" mass="33269">MDPLSDVFSLLKVKSVLSARFEAAEPWALRFAAYRHVKFVGVIKGDRWVWIEGVTAPAKMMAGDFCLLTDGSPYCFASDPGVEPHDGDKVLATNVGADRIVRYGRGEMCAISVGGLFEFDGDMSGLLLNLLPPLVLVSADSPDARSLHAALELIRAETESVRPGAAAMAGSLANIVLVNILRAHLAASPRSAGWLGALSDPRIGSALRMVHEQLARRWKVEELASKVGMSRTAFIERFKDLVGLPPLEYLIGWRMTIARDALKTGKDNLASIAAAVGYASETTFSSTFKRMFGQSPSRYRAEARSKI</sequence>
<dbReference type="PROSITE" id="PS01124">
    <property type="entry name" value="HTH_ARAC_FAMILY_2"/>
    <property type="match status" value="1"/>
</dbReference>
<dbReference type="Proteomes" id="UP000077961">
    <property type="component" value="Unassembled WGS sequence"/>
</dbReference>
<protein>
    <submittedName>
        <fullName evidence="6">AraC family transcriptional regulator</fullName>
    </submittedName>
</protein>
<evidence type="ECO:0000313" key="7">
    <source>
        <dbReference type="Proteomes" id="UP000077961"/>
    </source>
</evidence>
<reference evidence="7 8" key="1">
    <citation type="submission" date="2016-04" db="EMBL/GenBank/DDBJ databases">
        <title>Reclassification of Paraburkholderia panaciterrae (Farh et al. 2015) Dobritsa &amp; Samadpour 2016 as a later homotypic synonym of Paraburkholderia ginsengiterrae (Farh et al. 2015) Dobritsa &amp; Samadpour 2016.</title>
        <authorList>
            <person name="Dobritsa A.P."/>
            <person name="Kutumbaka K."/>
            <person name="Samadpour M."/>
        </authorList>
    </citation>
    <scope>NUCLEOTIDE SEQUENCE [LARGE SCALE GENOMIC DNA]</scope>
    <source>
        <strain evidence="6 8">DCY85</strain>
        <strain evidence="5 7">DCY85-1</strain>
    </source>
</reference>
<dbReference type="GO" id="GO:0003700">
    <property type="term" value="F:DNA-binding transcription factor activity"/>
    <property type="evidence" value="ECO:0007669"/>
    <property type="project" value="InterPro"/>
</dbReference>
<proteinExistence type="predicted"/>
<evidence type="ECO:0000313" key="5">
    <source>
        <dbReference type="EMBL" id="OAJ60122.1"/>
    </source>
</evidence>
<dbReference type="EMBL" id="LXKA01000143">
    <property type="protein sequence ID" value="OAJ63252.1"/>
    <property type="molecule type" value="Genomic_DNA"/>
</dbReference>
<dbReference type="InterPro" id="IPR009057">
    <property type="entry name" value="Homeodomain-like_sf"/>
</dbReference>
<feature type="domain" description="HTH araC/xylS-type" evidence="4">
    <location>
        <begin position="204"/>
        <end position="302"/>
    </location>
</feature>
<dbReference type="PANTHER" id="PTHR46796:SF7">
    <property type="entry name" value="ARAC FAMILY TRANSCRIPTIONAL REGULATOR"/>
    <property type="match status" value="1"/>
</dbReference>
<dbReference type="Gene3D" id="1.10.10.60">
    <property type="entry name" value="Homeodomain-like"/>
    <property type="match status" value="2"/>
</dbReference>
<keyword evidence="3" id="KW-0804">Transcription</keyword>
<dbReference type="PRINTS" id="PR00032">
    <property type="entry name" value="HTHARAC"/>
</dbReference>
<dbReference type="SUPFAM" id="SSF46689">
    <property type="entry name" value="Homeodomain-like"/>
    <property type="match status" value="2"/>
</dbReference>
<dbReference type="InterPro" id="IPR020449">
    <property type="entry name" value="Tscrpt_reg_AraC-type_HTH"/>
</dbReference>
<dbReference type="InterPro" id="IPR018062">
    <property type="entry name" value="HTH_AraC-typ_CS"/>
</dbReference>
<dbReference type="RefSeq" id="WP_064267315.1">
    <property type="nucleotide sequence ID" value="NZ_LXJZ01000110.1"/>
</dbReference>
<dbReference type="PANTHER" id="PTHR46796">
    <property type="entry name" value="HTH-TYPE TRANSCRIPTIONAL ACTIVATOR RHAS-RELATED"/>
    <property type="match status" value="1"/>
</dbReference>
<dbReference type="EMBL" id="LXJZ01000110">
    <property type="protein sequence ID" value="OAJ60122.1"/>
    <property type="molecule type" value="Genomic_DNA"/>
</dbReference>
<name>A0A1A9NAR9_9BURK</name>
<dbReference type="OrthoDB" id="9789899at2"/>
<dbReference type="InterPro" id="IPR032783">
    <property type="entry name" value="AraC_lig"/>
</dbReference>
<organism evidence="6 8">
    <name type="scientific">Paraburkholderia ginsengiterrae</name>
    <dbReference type="NCBI Taxonomy" id="1462993"/>
    <lineage>
        <taxon>Bacteria</taxon>
        <taxon>Pseudomonadati</taxon>
        <taxon>Pseudomonadota</taxon>
        <taxon>Betaproteobacteria</taxon>
        <taxon>Burkholderiales</taxon>
        <taxon>Burkholderiaceae</taxon>
        <taxon>Paraburkholderia</taxon>
    </lineage>
</organism>
<evidence type="ECO:0000256" key="3">
    <source>
        <dbReference type="ARBA" id="ARBA00023163"/>
    </source>
</evidence>